<dbReference type="InterPro" id="IPR052382">
    <property type="entry name" value="ABHD10_acyl-thioesterase"/>
</dbReference>
<dbReference type="SUPFAM" id="SSF53474">
    <property type="entry name" value="alpha/beta-Hydrolases"/>
    <property type="match status" value="1"/>
</dbReference>
<dbReference type="EMBL" id="MLBY01000003">
    <property type="protein sequence ID" value="MEE7456366.1"/>
    <property type="molecule type" value="Genomic_DNA"/>
</dbReference>
<dbReference type="Pfam" id="PF12697">
    <property type="entry name" value="Abhydrolase_6"/>
    <property type="match status" value="1"/>
</dbReference>
<organism evidence="13 14">
    <name type="scientific">Methylobacterium radiotolerans</name>
    <dbReference type="NCBI Taxonomy" id="31998"/>
    <lineage>
        <taxon>Bacteria</taxon>
        <taxon>Pseudomonadati</taxon>
        <taxon>Pseudomonadota</taxon>
        <taxon>Alphaproteobacteria</taxon>
        <taxon>Hyphomicrobiales</taxon>
        <taxon>Methylobacteriaceae</taxon>
        <taxon>Methylobacterium</taxon>
    </lineage>
</organism>
<dbReference type="InterPro" id="IPR029058">
    <property type="entry name" value="AB_hydrolase_fold"/>
</dbReference>
<evidence type="ECO:0000256" key="9">
    <source>
        <dbReference type="ARBA" id="ARBA00046047"/>
    </source>
</evidence>
<feature type="domain" description="AB hydrolase-1" evidence="12">
    <location>
        <begin position="65"/>
        <end position="261"/>
    </location>
</feature>
<evidence type="ECO:0000256" key="2">
    <source>
        <dbReference type="ARBA" id="ARBA00022801"/>
    </source>
</evidence>
<accession>A0ABU7T726</accession>
<evidence type="ECO:0000256" key="4">
    <source>
        <dbReference type="ARBA" id="ARBA00039132"/>
    </source>
</evidence>
<comment type="caution">
    <text evidence="13">The sequence shown here is derived from an EMBL/GenBank/DDBJ whole genome shotgun (WGS) entry which is preliminary data.</text>
</comment>
<evidence type="ECO:0000256" key="11">
    <source>
        <dbReference type="ARBA" id="ARBA00047972"/>
    </source>
</evidence>
<dbReference type="PANTHER" id="PTHR16138:SF7">
    <property type="entry name" value="PALMITOYL-PROTEIN THIOESTERASE ABHD10, MITOCHONDRIAL"/>
    <property type="match status" value="1"/>
</dbReference>
<keyword evidence="14" id="KW-1185">Reference proteome</keyword>
<comment type="catalytic activity">
    <reaction evidence="10">
        <text>S-hexadecanoyl-L-cysteinyl-[protein] + H2O = L-cysteinyl-[protein] + hexadecanoate + H(+)</text>
        <dbReference type="Rhea" id="RHEA:19233"/>
        <dbReference type="Rhea" id="RHEA-COMP:10131"/>
        <dbReference type="Rhea" id="RHEA-COMP:11032"/>
        <dbReference type="ChEBI" id="CHEBI:7896"/>
        <dbReference type="ChEBI" id="CHEBI:15377"/>
        <dbReference type="ChEBI" id="CHEBI:15378"/>
        <dbReference type="ChEBI" id="CHEBI:29950"/>
        <dbReference type="ChEBI" id="CHEBI:74151"/>
        <dbReference type="EC" id="3.1.2.22"/>
    </reaction>
    <physiologicalReaction direction="left-to-right" evidence="10">
        <dbReference type="Rhea" id="RHEA:19234"/>
    </physiologicalReaction>
</comment>
<comment type="catalytic activity">
    <reaction evidence="11">
        <text>mycophenolic acid O-acyl-beta-D-glucuronide + H2O = mycophenolate + D-glucuronate + H(+)</text>
        <dbReference type="Rhea" id="RHEA:34179"/>
        <dbReference type="ChEBI" id="CHEBI:15377"/>
        <dbReference type="ChEBI" id="CHEBI:15378"/>
        <dbReference type="ChEBI" id="CHEBI:58720"/>
        <dbReference type="ChEBI" id="CHEBI:62932"/>
        <dbReference type="ChEBI" id="CHEBI:66982"/>
        <dbReference type="EC" id="3.1.1.93"/>
    </reaction>
    <physiologicalReaction direction="left-to-right" evidence="11">
        <dbReference type="Rhea" id="RHEA:34180"/>
    </physiologicalReaction>
</comment>
<proteinExistence type="predicted"/>
<evidence type="ECO:0000256" key="6">
    <source>
        <dbReference type="ARBA" id="ARBA00041520"/>
    </source>
</evidence>
<comment type="function">
    <text evidence="9">Acts as an acyl-protein thioesterase that hydrolyzes fatty acids from acylated residues in proteins. Regulates the mitochondrial S-depalmitoylation of the nucleophilic active site residue of peroxiredoxin-5/PRDX5, a key antioxidant protein, therefore modulating mitochondrial antioxidant ability. Also catalyzes the deglucuronidation of mycophenolic acid acyl-glucuronide, an active metabolite of the immunosuppressant drug mycophenolate.</text>
</comment>
<evidence type="ECO:0000256" key="8">
    <source>
        <dbReference type="ARBA" id="ARBA00042704"/>
    </source>
</evidence>
<evidence type="ECO:0000256" key="1">
    <source>
        <dbReference type="ARBA" id="ARBA00012423"/>
    </source>
</evidence>
<reference evidence="13 14" key="1">
    <citation type="journal article" date="2012" name="Genet. Mol. Biol.">
        <title>Analysis of 16S rRNA and mxaF genes revealing insights into Methylobacterium niche-specific plant association.</title>
        <authorList>
            <person name="Dourado M.N."/>
            <person name="Andreote F.D."/>
            <person name="Dini-Andreote F."/>
            <person name="Conti R."/>
            <person name="Araujo J.M."/>
            <person name="Araujo W.L."/>
        </authorList>
    </citation>
    <scope>NUCLEOTIDE SEQUENCE [LARGE SCALE GENOMIC DNA]</scope>
    <source>
        <strain evidence="13 14">SR1.6/4</strain>
    </source>
</reference>
<evidence type="ECO:0000313" key="14">
    <source>
        <dbReference type="Proteomes" id="UP001349262"/>
    </source>
</evidence>
<evidence type="ECO:0000313" key="13">
    <source>
        <dbReference type="EMBL" id="MEE7456366.1"/>
    </source>
</evidence>
<dbReference type="PANTHER" id="PTHR16138">
    <property type="entry name" value="MYCOPHENOLIC ACID ACYL-GLUCURONIDE ESTERASE, MITOCHONDRIAL"/>
    <property type="match status" value="1"/>
</dbReference>
<dbReference type="GO" id="GO:0016787">
    <property type="term" value="F:hydrolase activity"/>
    <property type="evidence" value="ECO:0007669"/>
    <property type="project" value="UniProtKB-KW"/>
</dbReference>
<evidence type="ECO:0000256" key="3">
    <source>
        <dbReference type="ARBA" id="ARBA00022946"/>
    </source>
</evidence>
<evidence type="ECO:0000256" key="10">
    <source>
        <dbReference type="ARBA" id="ARBA00047409"/>
    </source>
</evidence>
<sequence>MFQNRGAHADVSTSGTFSGELPVTTLTVGGASAPRRIAVRIREGEGPPVVWLGGFRSDMRATKAAALDAWAAERGRRMVRFDYSGHGESDGRFEDGTISDWLADAAAVIERYADERPILVGSSMGGWIACLVARERARRGQSLGGMVLIAPALDFTEELMWASFPPEIRQTLERDGVWYRPTDYAPKPDPIRMALIEDGRRHLLLGEALEPGCPVHILQGMADPDVPYGHALRILERLPGSGSMLTLIKDGDHRLSRPQDIALLVRSVEAMT</sequence>
<keyword evidence="2 13" id="KW-0378">Hydrolase</keyword>
<dbReference type="Gene3D" id="3.40.50.1820">
    <property type="entry name" value="alpha/beta hydrolase"/>
    <property type="match status" value="1"/>
</dbReference>
<name>A0ABU7T726_9HYPH</name>
<dbReference type="EC" id="3.1.2.22" evidence="1"/>
<dbReference type="InterPro" id="IPR000073">
    <property type="entry name" value="AB_hydrolase_1"/>
</dbReference>
<evidence type="ECO:0000256" key="7">
    <source>
        <dbReference type="ARBA" id="ARBA00042645"/>
    </source>
</evidence>
<evidence type="ECO:0000259" key="12">
    <source>
        <dbReference type="Pfam" id="PF12697"/>
    </source>
</evidence>
<dbReference type="EC" id="3.1.1.93" evidence="4"/>
<protein>
    <recommendedName>
        <fullName evidence="5">Palmitoyl-protein thioesterase ABHD10, mitochondrial</fullName>
        <ecNumber evidence="4">3.1.1.93</ecNumber>
        <ecNumber evidence="1">3.1.2.22</ecNumber>
    </recommendedName>
    <alternativeName>
        <fullName evidence="7">Acyl-protein thioesterase ABHD10</fullName>
    </alternativeName>
    <alternativeName>
        <fullName evidence="8">Alpha/beta hydrolase domain-containing protein 10</fullName>
    </alternativeName>
    <alternativeName>
        <fullName evidence="6">Mycophenolic acid acyl-glucuronide esterase, mitochondrial</fullName>
    </alternativeName>
</protein>
<gene>
    <name evidence="13" type="ORF">MRSR164_06045</name>
</gene>
<evidence type="ECO:0000256" key="5">
    <source>
        <dbReference type="ARBA" id="ARBA00039314"/>
    </source>
</evidence>
<dbReference type="Proteomes" id="UP001349262">
    <property type="component" value="Unassembled WGS sequence"/>
</dbReference>
<keyword evidence="3" id="KW-0809">Transit peptide</keyword>